<evidence type="ECO:0000313" key="2">
    <source>
        <dbReference type="Proteomes" id="UP001157502"/>
    </source>
</evidence>
<accession>A0ACC2G1T8</accession>
<dbReference type="EMBL" id="CM055746">
    <property type="protein sequence ID" value="KAJ7997558.1"/>
    <property type="molecule type" value="Genomic_DNA"/>
</dbReference>
<dbReference type="Proteomes" id="UP001157502">
    <property type="component" value="Chromosome 19"/>
</dbReference>
<keyword evidence="2" id="KW-1185">Reference proteome</keyword>
<name>A0ACC2G1T8_DALPE</name>
<evidence type="ECO:0000313" key="1">
    <source>
        <dbReference type="EMBL" id="KAJ7997558.1"/>
    </source>
</evidence>
<comment type="caution">
    <text evidence="1">The sequence shown here is derived from an EMBL/GenBank/DDBJ whole genome shotgun (WGS) entry which is preliminary data.</text>
</comment>
<reference evidence="1" key="1">
    <citation type="submission" date="2021-05" db="EMBL/GenBank/DDBJ databases">
        <authorList>
            <person name="Pan Q."/>
            <person name="Jouanno E."/>
            <person name="Zahm M."/>
            <person name="Klopp C."/>
            <person name="Cabau C."/>
            <person name="Louis A."/>
            <person name="Berthelot C."/>
            <person name="Parey E."/>
            <person name="Roest Crollius H."/>
            <person name="Montfort J."/>
            <person name="Robinson-Rechavi M."/>
            <person name="Bouchez O."/>
            <person name="Lampietro C."/>
            <person name="Lopez Roques C."/>
            <person name="Donnadieu C."/>
            <person name="Postlethwait J."/>
            <person name="Bobe J."/>
            <person name="Dillon D."/>
            <person name="Chandos A."/>
            <person name="von Hippel F."/>
            <person name="Guiguen Y."/>
        </authorList>
    </citation>
    <scope>NUCLEOTIDE SEQUENCE</scope>
    <source>
        <strain evidence="1">YG-Jan2019</strain>
    </source>
</reference>
<gene>
    <name evidence="1" type="ORF">DPEC_G00230250</name>
</gene>
<organism evidence="1 2">
    <name type="scientific">Dallia pectoralis</name>
    <name type="common">Alaska blackfish</name>
    <dbReference type="NCBI Taxonomy" id="75939"/>
    <lineage>
        <taxon>Eukaryota</taxon>
        <taxon>Metazoa</taxon>
        <taxon>Chordata</taxon>
        <taxon>Craniata</taxon>
        <taxon>Vertebrata</taxon>
        <taxon>Euteleostomi</taxon>
        <taxon>Actinopterygii</taxon>
        <taxon>Neopterygii</taxon>
        <taxon>Teleostei</taxon>
        <taxon>Protacanthopterygii</taxon>
        <taxon>Esociformes</taxon>
        <taxon>Umbridae</taxon>
        <taxon>Dallia</taxon>
    </lineage>
</organism>
<proteinExistence type="predicted"/>
<sequence>MKDRHVRCEALSQLFGRCIKPHTECPAHKTGNILSVNDFHHRCMLAHHFCDVKEEFFVNLEEFFDQRFDFDFTNMPTSSQSTRGNERYERPVGWYRMAVKVLDKYPDGNTWLGQAGWRSESSPGEWPASYHGTSIDGAKGIIQDHYIPGSGQVYGRGIYSTPLMRIAGDQYAKMFISQKNGKRYKVVMQNRINPNQRMVVVPDYWLVPVPQGTSKEEEKFIVERSIRPYGILIKEV</sequence>
<protein>
    <submittedName>
        <fullName evidence="1">Uncharacterized protein</fullName>
    </submittedName>
</protein>